<organism evidence="1 2">
    <name type="scientific">Microseira wollei NIES-4236</name>
    <dbReference type="NCBI Taxonomy" id="2530354"/>
    <lineage>
        <taxon>Bacteria</taxon>
        <taxon>Bacillati</taxon>
        <taxon>Cyanobacteriota</taxon>
        <taxon>Cyanophyceae</taxon>
        <taxon>Oscillatoriophycideae</taxon>
        <taxon>Aerosakkonematales</taxon>
        <taxon>Aerosakkonemataceae</taxon>
        <taxon>Microseira</taxon>
    </lineage>
</organism>
<evidence type="ECO:0000313" key="2">
    <source>
        <dbReference type="Proteomes" id="UP001050975"/>
    </source>
</evidence>
<name>A0AAV3XJE7_9CYAN</name>
<proteinExistence type="predicted"/>
<protein>
    <recommendedName>
        <fullName evidence="3">Plastid lipid-associated protein/fibrillin conserved domain-containing protein</fullName>
    </recommendedName>
</protein>
<evidence type="ECO:0008006" key="3">
    <source>
        <dbReference type="Google" id="ProtNLM"/>
    </source>
</evidence>
<sequence>MTVESKSSVIPAVATTLTEAASAFRGTTQVRPKAAAVVSALLEAEKAAKQQRLTYPLESLLGSWRLCFVTTAKAKEQSGIVRGRGWYLPKIFIKAHISFSKPVEMVEKPGAAAIGNQLEVGAFTLKLTGPALYLGKKNLLAFDFYQMQLSLFGRVIYNGNFRKGQGQEKDFYQQSIGELAFFSFFIVTEDFIAARGRGGGLALWIRDN</sequence>
<accession>A0AAV3XJE7</accession>
<evidence type="ECO:0000313" key="1">
    <source>
        <dbReference type="EMBL" id="GET42020.1"/>
    </source>
</evidence>
<gene>
    <name evidence="1" type="ORF">MiSe_68340</name>
</gene>
<comment type="caution">
    <text evidence="1">The sequence shown here is derived from an EMBL/GenBank/DDBJ whole genome shotgun (WGS) entry which is preliminary data.</text>
</comment>
<dbReference type="EMBL" id="BLAY01000145">
    <property type="protein sequence ID" value="GET42020.1"/>
    <property type="molecule type" value="Genomic_DNA"/>
</dbReference>
<keyword evidence="2" id="KW-1185">Reference proteome</keyword>
<dbReference type="Proteomes" id="UP001050975">
    <property type="component" value="Unassembled WGS sequence"/>
</dbReference>
<reference evidence="1" key="1">
    <citation type="submission" date="2019-10" db="EMBL/GenBank/DDBJ databases">
        <title>Draft genome sequece of Microseira wollei NIES-4236.</title>
        <authorList>
            <person name="Yamaguchi H."/>
            <person name="Suzuki S."/>
            <person name="Kawachi M."/>
        </authorList>
    </citation>
    <scope>NUCLEOTIDE SEQUENCE</scope>
    <source>
        <strain evidence="1">NIES-4236</strain>
    </source>
</reference>
<dbReference type="AlphaFoldDB" id="A0AAV3XJE7"/>
<dbReference type="RefSeq" id="WP_226588897.1">
    <property type="nucleotide sequence ID" value="NZ_BLAY01000145.1"/>
</dbReference>